<dbReference type="Proteomes" id="UP001138686">
    <property type="component" value="Unassembled WGS sequence"/>
</dbReference>
<dbReference type="AlphaFoldDB" id="A0A9X1FPL7"/>
<proteinExistence type="predicted"/>
<evidence type="ECO:0000256" key="1">
    <source>
        <dbReference type="SAM" id="SignalP"/>
    </source>
</evidence>
<comment type="caution">
    <text evidence="2">The sequence shown here is derived from an EMBL/GenBank/DDBJ whole genome shotgun (WGS) entry which is preliminary data.</text>
</comment>
<protein>
    <recommendedName>
        <fullName evidence="4">Lipocalin-like domain-containing protein</fullName>
    </recommendedName>
</protein>
<sequence length="138" mass="15290">MKPKLLMLLFFVSSLLLVSCNKSDDDGGDAVTLNGIWHLNNVSGGFVGVDVDYDRGEVRWNFNLSTGVLSVENNLEKSDPEYAYSGLETGTYPFDVSEINGQEVVFIEGTDNGNYMVTSTMLTIDDRPADGFLRTFER</sequence>
<gene>
    <name evidence="2" type="ORF">KXJ69_09480</name>
</gene>
<name>A0A9X1FPL7_9FLAO</name>
<evidence type="ECO:0000313" key="3">
    <source>
        <dbReference type="Proteomes" id="UP001138686"/>
    </source>
</evidence>
<evidence type="ECO:0000313" key="2">
    <source>
        <dbReference type="EMBL" id="MBW2938336.1"/>
    </source>
</evidence>
<evidence type="ECO:0008006" key="4">
    <source>
        <dbReference type="Google" id="ProtNLM"/>
    </source>
</evidence>
<dbReference type="PROSITE" id="PS51257">
    <property type="entry name" value="PROKAR_LIPOPROTEIN"/>
    <property type="match status" value="1"/>
</dbReference>
<organism evidence="2 3">
    <name type="scientific">Halomarinibacterium sedimenti</name>
    <dbReference type="NCBI Taxonomy" id="2857106"/>
    <lineage>
        <taxon>Bacteria</taxon>
        <taxon>Pseudomonadati</taxon>
        <taxon>Bacteroidota</taxon>
        <taxon>Flavobacteriia</taxon>
        <taxon>Flavobacteriales</taxon>
        <taxon>Flavobacteriaceae</taxon>
        <taxon>Halomarinibacterium</taxon>
    </lineage>
</organism>
<accession>A0A9X1FPL7</accession>
<feature type="signal peptide" evidence="1">
    <location>
        <begin position="1"/>
        <end position="23"/>
    </location>
</feature>
<dbReference type="RefSeq" id="WP_219052849.1">
    <property type="nucleotide sequence ID" value="NZ_JAHWDP010000003.1"/>
</dbReference>
<reference evidence="2" key="1">
    <citation type="submission" date="2021-07" db="EMBL/GenBank/DDBJ databases">
        <title>Aureisphaera sp. CAU 1614 isolated from sea sediment.</title>
        <authorList>
            <person name="Kim W."/>
        </authorList>
    </citation>
    <scope>NUCLEOTIDE SEQUENCE</scope>
    <source>
        <strain evidence="2">CAU 1614</strain>
    </source>
</reference>
<dbReference type="EMBL" id="JAHWDP010000003">
    <property type="protein sequence ID" value="MBW2938336.1"/>
    <property type="molecule type" value="Genomic_DNA"/>
</dbReference>
<keyword evidence="3" id="KW-1185">Reference proteome</keyword>
<feature type="chain" id="PRO_5040752588" description="Lipocalin-like domain-containing protein" evidence="1">
    <location>
        <begin position="24"/>
        <end position="138"/>
    </location>
</feature>
<keyword evidence="1" id="KW-0732">Signal</keyword>